<dbReference type="PROSITE" id="PS01360">
    <property type="entry name" value="ZF_MYND_1"/>
    <property type="match status" value="1"/>
</dbReference>
<evidence type="ECO:0000256" key="4">
    <source>
        <dbReference type="ARBA" id="ARBA00093423"/>
    </source>
</evidence>
<dbReference type="Gene3D" id="1.10.220.160">
    <property type="match status" value="1"/>
</dbReference>
<evidence type="ECO:0000256" key="6">
    <source>
        <dbReference type="ARBA" id="ARBA00093680"/>
    </source>
</evidence>
<proteinExistence type="predicted"/>
<dbReference type="SUPFAM" id="SSF82199">
    <property type="entry name" value="SET domain"/>
    <property type="match status" value="1"/>
</dbReference>
<dbReference type="InterPro" id="IPR046341">
    <property type="entry name" value="SET_dom_sf"/>
</dbReference>
<keyword evidence="3" id="KW-0862">Zinc</keyword>
<organism evidence="8 9">
    <name type="scientific">Chilo suppressalis</name>
    <name type="common">Asiatic rice borer moth</name>
    <dbReference type="NCBI Taxonomy" id="168631"/>
    <lineage>
        <taxon>Eukaryota</taxon>
        <taxon>Metazoa</taxon>
        <taxon>Ecdysozoa</taxon>
        <taxon>Arthropoda</taxon>
        <taxon>Hexapoda</taxon>
        <taxon>Insecta</taxon>
        <taxon>Pterygota</taxon>
        <taxon>Neoptera</taxon>
        <taxon>Endopterygota</taxon>
        <taxon>Lepidoptera</taxon>
        <taxon>Glossata</taxon>
        <taxon>Ditrysia</taxon>
        <taxon>Pyraloidea</taxon>
        <taxon>Crambidae</taxon>
        <taxon>Crambinae</taxon>
        <taxon>Chilo</taxon>
    </lineage>
</organism>
<dbReference type="InterPro" id="IPR001214">
    <property type="entry name" value="SET_dom"/>
</dbReference>
<dbReference type="SUPFAM" id="SSF144232">
    <property type="entry name" value="HIT/MYND zinc finger-like"/>
    <property type="match status" value="1"/>
</dbReference>
<dbReference type="Pfam" id="PF00856">
    <property type="entry name" value="SET"/>
    <property type="match status" value="1"/>
</dbReference>
<evidence type="ECO:0000256" key="3">
    <source>
        <dbReference type="ARBA" id="ARBA00022833"/>
    </source>
</evidence>
<dbReference type="Gene3D" id="1.25.40.10">
    <property type="entry name" value="Tetratricopeptide repeat domain"/>
    <property type="match status" value="1"/>
</dbReference>
<reference evidence="8" key="1">
    <citation type="submission" date="2021-12" db="EMBL/GenBank/DDBJ databases">
        <authorList>
            <person name="King R."/>
        </authorList>
    </citation>
    <scope>NUCLEOTIDE SEQUENCE</scope>
</reference>
<keyword evidence="2" id="KW-0863">Zinc-finger</keyword>
<dbReference type="Gene3D" id="6.10.140.2220">
    <property type="match status" value="1"/>
</dbReference>
<feature type="domain" description="MYND-type" evidence="7">
    <location>
        <begin position="225"/>
        <end position="264"/>
    </location>
</feature>
<accession>A0ABN8B598</accession>
<dbReference type="EMBL" id="OU963911">
    <property type="protein sequence ID" value="CAH0400812.1"/>
    <property type="molecule type" value="Genomic_DNA"/>
</dbReference>
<dbReference type="PANTHER" id="PTHR47111:SF1">
    <property type="entry name" value="SET AND MYND DOMAIN-CONTAINING PROTEIN 4"/>
    <property type="match status" value="1"/>
</dbReference>
<dbReference type="SMART" id="SM00317">
    <property type="entry name" value="SET"/>
    <property type="match status" value="1"/>
</dbReference>
<comment type="function">
    <text evidence="4">Protein-lysine N-methyltransferase. Monomethylates PRMT5, modulating its transcriptional activity. May also act as a histone methyltransferase. Plays a critical role in cardiac development. Acts as a key epigenetic regulator of gene expression during cardiac development via its dual activities as a methyltransferase and negative regulator of HDAC1.</text>
</comment>
<evidence type="ECO:0000259" key="7">
    <source>
        <dbReference type="PROSITE" id="PS01360"/>
    </source>
</evidence>
<evidence type="ECO:0000256" key="2">
    <source>
        <dbReference type="ARBA" id="ARBA00022771"/>
    </source>
</evidence>
<dbReference type="InterPro" id="IPR044421">
    <property type="entry name" value="SMYD4_SET"/>
</dbReference>
<keyword evidence="9" id="KW-1185">Reference proteome</keyword>
<evidence type="ECO:0000256" key="1">
    <source>
        <dbReference type="ARBA" id="ARBA00022723"/>
    </source>
</evidence>
<evidence type="ECO:0000256" key="5">
    <source>
        <dbReference type="ARBA" id="ARBA00093635"/>
    </source>
</evidence>
<evidence type="ECO:0000313" key="8">
    <source>
        <dbReference type="EMBL" id="CAH0400812.1"/>
    </source>
</evidence>
<name>A0ABN8B598_CHISP</name>
<dbReference type="CDD" id="cd10536">
    <property type="entry name" value="SET_SMYD4"/>
    <property type="match status" value="1"/>
</dbReference>
<dbReference type="InterPro" id="IPR002893">
    <property type="entry name" value="Znf_MYND"/>
</dbReference>
<evidence type="ECO:0000313" key="9">
    <source>
        <dbReference type="Proteomes" id="UP001153292"/>
    </source>
</evidence>
<dbReference type="InterPro" id="IPR011990">
    <property type="entry name" value="TPR-like_helical_dom_sf"/>
</dbReference>
<dbReference type="SUPFAM" id="SSF48452">
    <property type="entry name" value="TPR-like"/>
    <property type="match status" value="1"/>
</dbReference>
<keyword evidence="1" id="KW-0479">Metal-binding</keyword>
<dbReference type="PANTHER" id="PTHR47111">
    <property type="entry name" value="BCDNA.LD29892"/>
    <property type="match status" value="1"/>
</dbReference>
<protein>
    <recommendedName>
        <fullName evidence="5">Protein-lysine N-methyltransferase SMYD4</fullName>
    </recommendedName>
    <alternativeName>
        <fullName evidence="6">SET and MYND domain-containing protein 4</fullName>
    </alternativeName>
</protein>
<dbReference type="Proteomes" id="UP001153292">
    <property type="component" value="Chromosome 18"/>
</dbReference>
<dbReference type="Gene3D" id="2.170.270.10">
    <property type="entry name" value="SET domain"/>
    <property type="match status" value="1"/>
</dbReference>
<sequence>MSIDSLYEGAIAKLTAQNKIVPISLKLLTLKTNEDRVLYVYEILENLKAFPAIVDVAKNECVSAYYRNLGNKCFQNSDHYKAWQFYNLSLLHAPCNTESYALAISNRSAVLYSLKKYNESINDIEKVLSLNYPANLKEKLTKRKESCQKLSGGNVMKEVDDCSFLCLQDPQTPRFPSASSKLEVIFTEEMGRHVIAKSDIKVGEVLVQEEPYFKLLLKSQYLFACSYCLSRDSNLFPCSNCCFALYCSNECKDKAWSDYHMTECKLMATIIEMQFTKLEFLALRTVIKCRNDHTDWSALFKTVEDADNNSDTEYRGHMKIDDKWVYDSQYYSSIHTLASNIDKRSVSDIFQKSVTAAVFLYMLIEKTDFLNGDNKDETDKIKKLVGGLLLHHTMTSPTNMHGISTNTANIEGNFVDEFSIASAPYAFLSLINHSCAPNVVRFSKLGTGQMFLFALRPIKKGMQLFDNYGAHHAIEDLYTRIHHLKFQYKFTCHCEACINNWPQYLFTRPAKNLPRKLKIQKEKLLDGNAIDKLQKADRATAEKIFKPLCELAENLESYAPCTELADCQESLKQCLEIFFGVVPYGYSQLVDWKAVPPKC</sequence>
<dbReference type="Pfam" id="PF01753">
    <property type="entry name" value="zf-MYND"/>
    <property type="match status" value="1"/>
</dbReference>
<gene>
    <name evidence="8" type="ORF">CHILSU_LOCUS4015</name>
</gene>